<organism evidence="2 3">
    <name type="scientific">Staurois parvus</name>
    <dbReference type="NCBI Taxonomy" id="386267"/>
    <lineage>
        <taxon>Eukaryota</taxon>
        <taxon>Metazoa</taxon>
        <taxon>Chordata</taxon>
        <taxon>Craniata</taxon>
        <taxon>Vertebrata</taxon>
        <taxon>Euteleostomi</taxon>
        <taxon>Amphibia</taxon>
        <taxon>Batrachia</taxon>
        <taxon>Anura</taxon>
        <taxon>Neobatrachia</taxon>
        <taxon>Ranoidea</taxon>
        <taxon>Ranidae</taxon>
        <taxon>Staurois</taxon>
    </lineage>
</organism>
<dbReference type="Proteomes" id="UP001162483">
    <property type="component" value="Unassembled WGS sequence"/>
</dbReference>
<gene>
    <name evidence="2" type="ORF">SPARVUS_LOCUS273821</name>
</gene>
<accession>A0ABN9A9Z0</accession>
<name>A0ABN9A9Z0_9NEOB</name>
<reference evidence="2" key="1">
    <citation type="submission" date="2023-05" db="EMBL/GenBank/DDBJ databases">
        <authorList>
            <person name="Stuckert A."/>
        </authorList>
    </citation>
    <scope>NUCLEOTIDE SEQUENCE</scope>
</reference>
<feature type="region of interest" description="Disordered" evidence="1">
    <location>
        <begin position="1"/>
        <end position="25"/>
    </location>
</feature>
<sequence length="67" mass="7020">MRGSRGEGNVNSGAGERGVLVNAGGPGEGYGECGFSRGGERVGWGGMFKAGGGRRRISDWGWRRAEF</sequence>
<evidence type="ECO:0000313" key="3">
    <source>
        <dbReference type="Proteomes" id="UP001162483"/>
    </source>
</evidence>
<keyword evidence="3" id="KW-1185">Reference proteome</keyword>
<dbReference type="EMBL" id="CATNWA010000084">
    <property type="protein sequence ID" value="CAI9532802.1"/>
    <property type="molecule type" value="Genomic_DNA"/>
</dbReference>
<comment type="caution">
    <text evidence="2">The sequence shown here is derived from an EMBL/GenBank/DDBJ whole genome shotgun (WGS) entry which is preliminary data.</text>
</comment>
<protein>
    <submittedName>
        <fullName evidence="2">Uncharacterized protein</fullName>
    </submittedName>
</protein>
<proteinExistence type="predicted"/>
<evidence type="ECO:0000313" key="2">
    <source>
        <dbReference type="EMBL" id="CAI9532802.1"/>
    </source>
</evidence>
<evidence type="ECO:0000256" key="1">
    <source>
        <dbReference type="SAM" id="MobiDB-lite"/>
    </source>
</evidence>